<comment type="caution">
    <text evidence="1">The sequence shown here is derived from an EMBL/GenBank/DDBJ whole genome shotgun (WGS) entry which is preliminary data.</text>
</comment>
<keyword evidence="2" id="KW-1185">Reference proteome</keyword>
<protein>
    <submittedName>
        <fullName evidence="1">Uncharacterized protein</fullName>
    </submittedName>
</protein>
<gene>
    <name evidence="1" type="ORF">HAX54_049010</name>
</gene>
<dbReference type="Proteomes" id="UP000823775">
    <property type="component" value="Unassembled WGS sequence"/>
</dbReference>
<proteinExistence type="predicted"/>
<name>A0ABS8SUR0_DATST</name>
<evidence type="ECO:0000313" key="2">
    <source>
        <dbReference type="Proteomes" id="UP000823775"/>
    </source>
</evidence>
<evidence type="ECO:0000313" key="1">
    <source>
        <dbReference type="EMBL" id="MCD7462638.1"/>
    </source>
</evidence>
<reference evidence="1 2" key="1">
    <citation type="journal article" date="2021" name="BMC Genomics">
        <title>Datura genome reveals duplications of psychoactive alkaloid biosynthetic genes and high mutation rate following tissue culture.</title>
        <authorList>
            <person name="Rajewski A."/>
            <person name="Carter-House D."/>
            <person name="Stajich J."/>
            <person name="Litt A."/>
        </authorList>
    </citation>
    <scope>NUCLEOTIDE SEQUENCE [LARGE SCALE GENOMIC DNA]</scope>
    <source>
        <strain evidence="1">AR-01</strain>
    </source>
</reference>
<organism evidence="1 2">
    <name type="scientific">Datura stramonium</name>
    <name type="common">Jimsonweed</name>
    <name type="synonym">Common thornapple</name>
    <dbReference type="NCBI Taxonomy" id="4076"/>
    <lineage>
        <taxon>Eukaryota</taxon>
        <taxon>Viridiplantae</taxon>
        <taxon>Streptophyta</taxon>
        <taxon>Embryophyta</taxon>
        <taxon>Tracheophyta</taxon>
        <taxon>Spermatophyta</taxon>
        <taxon>Magnoliopsida</taxon>
        <taxon>eudicotyledons</taxon>
        <taxon>Gunneridae</taxon>
        <taxon>Pentapetalae</taxon>
        <taxon>asterids</taxon>
        <taxon>lamiids</taxon>
        <taxon>Solanales</taxon>
        <taxon>Solanaceae</taxon>
        <taxon>Solanoideae</taxon>
        <taxon>Datureae</taxon>
        <taxon>Datura</taxon>
    </lineage>
</organism>
<dbReference type="EMBL" id="JACEIK010000821">
    <property type="protein sequence ID" value="MCD7462638.1"/>
    <property type="molecule type" value="Genomic_DNA"/>
</dbReference>
<sequence>MVIPFRRGDKDYLLVKELLCFHFDGTKLKLKDVLDHGFRECQGKPKINYVTVFERPGLHEFLKELSEFADLAMQDLLLTKLMSEIGLAREFPSAFNNYHAKTLALCFSFPVYSYARDSDPALFYVLNVTPKST</sequence>
<accession>A0ABS8SUR0</accession>